<proteinExistence type="predicted"/>
<keyword evidence="2" id="KW-0812">Transmembrane</keyword>
<accession>A0ABW2Q2T4</accession>
<dbReference type="InterPro" id="IPR002508">
    <property type="entry name" value="MurNAc-LAA_cat"/>
</dbReference>
<dbReference type="GO" id="GO:0008745">
    <property type="term" value="F:N-acetylmuramoyl-L-alanine amidase activity"/>
    <property type="evidence" value="ECO:0007669"/>
    <property type="project" value="UniProtKB-EC"/>
</dbReference>
<keyword evidence="5" id="KW-1185">Reference proteome</keyword>
<dbReference type="CDD" id="cd02696">
    <property type="entry name" value="MurNAc-LAA"/>
    <property type="match status" value="1"/>
</dbReference>
<keyword evidence="1 4" id="KW-0378">Hydrolase</keyword>
<protein>
    <submittedName>
        <fullName evidence="4">N-acetylmuramoyl-L-alanine amidase CwlD</fullName>
        <ecNumber evidence="4">3.5.1.28</ecNumber>
    </submittedName>
</protein>
<name>A0ABW2Q2T4_9BACL</name>
<evidence type="ECO:0000313" key="4">
    <source>
        <dbReference type="EMBL" id="MFC7394881.1"/>
    </source>
</evidence>
<sequence>MGRKWVKRLLLILGIILLIAFINYEILQRHSWSSWHLPLSGKVIVIDPGHGGPDGGAEGGDLKEKKVALSVAKHLRDYLQESGALVLMTREHDTDLADEGKKGLSQRKTQDLQRRAEFIKNSDADAVISIHLNAIPSPKWRGAQTFYHPKSEENEKMARFIQDSLRIQLTNTNRYARPIEHVYLLKKVNVPASLVEIGFLSHSEERRLLETNDYQKKVAVSIYHGIMRYFTNEKAPLK</sequence>
<keyword evidence="2" id="KW-0472">Membrane</keyword>
<dbReference type="Gene3D" id="3.40.630.40">
    <property type="entry name" value="Zn-dependent exopeptidases"/>
    <property type="match status" value="1"/>
</dbReference>
<evidence type="ECO:0000256" key="2">
    <source>
        <dbReference type="SAM" id="Phobius"/>
    </source>
</evidence>
<dbReference type="PANTHER" id="PTHR30404:SF0">
    <property type="entry name" value="N-ACETYLMURAMOYL-L-ALANINE AMIDASE AMIC"/>
    <property type="match status" value="1"/>
</dbReference>
<dbReference type="InterPro" id="IPR014234">
    <property type="entry name" value="Spore_CwlD"/>
</dbReference>
<comment type="caution">
    <text evidence="4">The sequence shown here is derived from an EMBL/GenBank/DDBJ whole genome shotgun (WGS) entry which is preliminary data.</text>
</comment>
<gene>
    <name evidence="4" type="primary">cwlD</name>
    <name evidence="4" type="ORF">ACFQRG_18315</name>
</gene>
<organism evidence="4 5">
    <name type="scientific">Scopulibacillus cellulosilyticus</name>
    <dbReference type="NCBI Taxonomy" id="2665665"/>
    <lineage>
        <taxon>Bacteria</taxon>
        <taxon>Bacillati</taxon>
        <taxon>Bacillota</taxon>
        <taxon>Bacilli</taxon>
        <taxon>Bacillales</taxon>
        <taxon>Sporolactobacillaceae</taxon>
        <taxon>Scopulibacillus</taxon>
    </lineage>
</organism>
<dbReference type="Proteomes" id="UP001596505">
    <property type="component" value="Unassembled WGS sequence"/>
</dbReference>
<dbReference type="EC" id="3.5.1.28" evidence="4"/>
<evidence type="ECO:0000313" key="5">
    <source>
        <dbReference type="Proteomes" id="UP001596505"/>
    </source>
</evidence>
<keyword evidence="2" id="KW-1133">Transmembrane helix</keyword>
<dbReference type="SUPFAM" id="SSF53187">
    <property type="entry name" value="Zn-dependent exopeptidases"/>
    <property type="match status" value="1"/>
</dbReference>
<dbReference type="RefSeq" id="WP_380968795.1">
    <property type="nucleotide sequence ID" value="NZ_JBHTCO010000040.1"/>
</dbReference>
<dbReference type="NCBIfam" id="TIGR02883">
    <property type="entry name" value="spore_cwlD"/>
    <property type="match status" value="1"/>
</dbReference>
<reference evidence="5" key="1">
    <citation type="journal article" date="2019" name="Int. J. Syst. Evol. Microbiol.">
        <title>The Global Catalogue of Microorganisms (GCM) 10K type strain sequencing project: providing services to taxonomists for standard genome sequencing and annotation.</title>
        <authorList>
            <consortium name="The Broad Institute Genomics Platform"/>
            <consortium name="The Broad Institute Genome Sequencing Center for Infectious Disease"/>
            <person name="Wu L."/>
            <person name="Ma J."/>
        </authorList>
    </citation>
    <scope>NUCLEOTIDE SEQUENCE [LARGE SCALE GENOMIC DNA]</scope>
    <source>
        <strain evidence="5">CGMCC 1.16305</strain>
    </source>
</reference>
<dbReference type="InterPro" id="IPR050695">
    <property type="entry name" value="N-acetylmuramoyl_amidase_3"/>
</dbReference>
<dbReference type="Pfam" id="PF01520">
    <property type="entry name" value="Amidase_3"/>
    <property type="match status" value="1"/>
</dbReference>
<evidence type="ECO:0000256" key="1">
    <source>
        <dbReference type="ARBA" id="ARBA00022801"/>
    </source>
</evidence>
<evidence type="ECO:0000259" key="3">
    <source>
        <dbReference type="SMART" id="SM00646"/>
    </source>
</evidence>
<feature type="domain" description="MurNAc-LAA" evidence="3">
    <location>
        <begin position="116"/>
        <end position="227"/>
    </location>
</feature>
<dbReference type="EMBL" id="JBHTCO010000040">
    <property type="protein sequence ID" value="MFC7394881.1"/>
    <property type="molecule type" value="Genomic_DNA"/>
</dbReference>
<feature type="transmembrane region" description="Helical" evidence="2">
    <location>
        <begin position="9"/>
        <end position="27"/>
    </location>
</feature>
<dbReference type="PANTHER" id="PTHR30404">
    <property type="entry name" value="N-ACETYLMURAMOYL-L-ALANINE AMIDASE"/>
    <property type="match status" value="1"/>
</dbReference>
<dbReference type="SMART" id="SM00646">
    <property type="entry name" value="Ami_3"/>
    <property type="match status" value="1"/>
</dbReference>